<gene>
    <name evidence="6" type="ORF">CKM354_000796300</name>
</gene>
<dbReference type="InterPro" id="IPR004235">
    <property type="entry name" value="Scytalone_dehydratase"/>
</dbReference>
<keyword evidence="7" id="KW-1185">Reference proteome</keyword>
<dbReference type="Gene3D" id="3.10.450.50">
    <property type="match status" value="1"/>
</dbReference>
<feature type="active site" evidence="3">
    <location>
        <position position="105"/>
    </location>
</feature>
<reference evidence="6 7" key="1">
    <citation type="submission" date="2021-01" db="EMBL/GenBank/DDBJ databases">
        <title>Cercospora kikuchii MAFF 305040 whole genome shotgun sequence.</title>
        <authorList>
            <person name="Kashiwa T."/>
            <person name="Suzuki T."/>
        </authorList>
    </citation>
    <scope>NUCLEOTIDE SEQUENCE [LARGE SCALE GENOMIC DNA]</scope>
    <source>
        <strain evidence="6 7">MAFF 305040</strain>
    </source>
</reference>
<evidence type="ECO:0000313" key="7">
    <source>
        <dbReference type="Proteomes" id="UP000825890"/>
    </source>
</evidence>
<protein>
    <recommendedName>
        <fullName evidence="5">Scytalone dehydratase-like domain-containing protein</fullName>
    </recommendedName>
</protein>
<comment type="caution">
    <text evidence="6">The sequence shown here is derived from an EMBL/GenBank/DDBJ whole genome shotgun (WGS) entry which is preliminary data.</text>
</comment>
<evidence type="ECO:0000256" key="3">
    <source>
        <dbReference type="PIRSR" id="PIRSR024851-50"/>
    </source>
</evidence>
<dbReference type="RefSeq" id="XP_044659261.1">
    <property type="nucleotide sequence ID" value="XM_044803326.1"/>
</dbReference>
<evidence type="ECO:0000256" key="2">
    <source>
        <dbReference type="ARBA" id="ARBA00023239"/>
    </source>
</evidence>
<dbReference type="EMBL" id="BOLY01000005">
    <property type="protein sequence ID" value="GIZ44774.1"/>
    <property type="molecule type" value="Genomic_DNA"/>
</dbReference>
<feature type="active site" evidence="3">
    <location>
        <position position="80"/>
    </location>
</feature>
<dbReference type="InterPro" id="IPR032710">
    <property type="entry name" value="NTF2-like_dom_sf"/>
</dbReference>
<organism evidence="6 7">
    <name type="scientific">Cercospora kikuchii</name>
    <dbReference type="NCBI Taxonomy" id="84275"/>
    <lineage>
        <taxon>Eukaryota</taxon>
        <taxon>Fungi</taxon>
        <taxon>Dikarya</taxon>
        <taxon>Ascomycota</taxon>
        <taxon>Pezizomycotina</taxon>
        <taxon>Dothideomycetes</taxon>
        <taxon>Dothideomycetidae</taxon>
        <taxon>Mycosphaerellales</taxon>
        <taxon>Mycosphaerellaceae</taxon>
        <taxon>Cercospora</taxon>
    </lineage>
</organism>
<evidence type="ECO:0000256" key="4">
    <source>
        <dbReference type="PIRSR" id="PIRSR024851-51"/>
    </source>
</evidence>
<evidence type="ECO:0000259" key="5">
    <source>
        <dbReference type="Pfam" id="PF02982"/>
    </source>
</evidence>
<name>A0A9P3FJ54_9PEZI</name>
<dbReference type="GO" id="GO:0030411">
    <property type="term" value="F:scytalone dehydratase activity"/>
    <property type="evidence" value="ECO:0007669"/>
    <property type="project" value="InterPro"/>
</dbReference>
<proteinExistence type="inferred from homology"/>
<comment type="similarity">
    <text evidence="1">Belongs to the scytalone dehydratase family.</text>
</comment>
<dbReference type="GO" id="GO:0006582">
    <property type="term" value="P:melanin metabolic process"/>
    <property type="evidence" value="ECO:0007669"/>
    <property type="project" value="InterPro"/>
</dbReference>
<dbReference type="InterPro" id="IPR049884">
    <property type="entry name" value="Scytalone_dh"/>
</dbReference>
<accession>A0A9P3FJ54</accession>
<evidence type="ECO:0000256" key="1">
    <source>
        <dbReference type="ARBA" id="ARBA00008584"/>
    </source>
</evidence>
<dbReference type="OrthoDB" id="5281072at2759"/>
<feature type="binding site" evidence="4">
    <location>
        <position position="45"/>
    </location>
    <ligand>
        <name>substrate</name>
    </ligand>
</feature>
<keyword evidence="2" id="KW-0456">Lyase</keyword>
<dbReference type="GeneID" id="68293538"/>
<dbReference type="PIRSF" id="PIRSF024851">
    <property type="entry name" value="SCD1"/>
    <property type="match status" value="1"/>
</dbReference>
<dbReference type="SUPFAM" id="SSF54427">
    <property type="entry name" value="NTF2-like"/>
    <property type="match status" value="1"/>
</dbReference>
<dbReference type="AlphaFoldDB" id="A0A9P3FJ54"/>
<dbReference type="Proteomes" id="UP000825890">
    <property type="component" value="Unassembled WGS sequence"/>
</dbReference>
<sequence length="157" mass="18428">MVKQSPNFDDVMNCQSVLFEWADSFDAKDWQRLRDCVAPSLMIDYRAILNQLWENMPAEDFIAMASNPQFVGDPALKTQHFIGQSRWEQESENMIISHQQMRVAHQRYTDESCKSVSVKGHAHGTSTVWYKRVDGEWKFAGLIPVVRWTEYDYDRIF</sequence>
<feature type="domain" description="Scytalone dehydratase-like" evidence="5">
    <location>
        <begin position="7"/>
        <end position="157"/>
    </location>
</feature>
<dbReference type="Pfam" id="PF02982">
    <property type="entry name" value="Scytalone_dh"/>
    <property type="match status" value="1"/>
</dbReference>
<evidence type="ECO:0000313" key="6">
    <source>
        <dbReference type="EMBL" id="GIZ44774.1"/>
    </source>
</evidence>